<proteinExistence type="predicted"/>
<dbReference type="Gene3D" id="2.60.120.650">
    <property type="entry name" value="Cupin"/>
    <property type="match status" value="1"/>
</dbReference>
<keyword evidence="1" id="KW-0472">Membrane</keyword>
<sequence length="335" mass="39332">MMSKAIDEKTQSIVKQCRSIPRDAIENLPNYKKLEFISAMQPTGFCDIYLVLAIAFGLLGIFTASIPYFGIARFLHYSYDKAFGIDIYREECLAPKLEFLIDTFRPVTSCDICRNITEIERVSRITREEFEAKYAYTNRPVIVTDAMNDWLALEEFDFKFFKRLYRTNSSALRAVEEKCQFFPYKNKNEFETLGDVFEMDLNRAYMIDEDYQPWYVGWSNCDYSTAYLLRQYYSRPYFLPERSESSKLDWIFMGTPGLGAHMHIDNVDLPSWQAQVRGRKQWTLRPVPECHFVCQEFSFTVEPGEIIVLNTNTWYHKTFVASEDEISITIGSEFD</sequence>
<comment type="caution">
    <text evidence="3">The sequence shown here is derived from an EMBL/GenBank/DDBJ whole genome shotgun (WGS) entry which is preliminary data.</text>
</comment>
<feature type="transmembrane region" description="Helical" evidence="1">
    <location>
        <begin position="48"/>
        <end position="71"/>
    </location>
</feature>
<dbReference type="PANTHER" id="PTHR12480">
    <property type="entry name" value="ARGININE DEMETHYLASE AND LYSYL-HYDROXYLASE JMJD"/>
    <property type="match status" value="1"/>
</dbReference>
<dbReference type="PROSITE" id="PS51184">
    <property type="entry name" value="JMJC"/>
    <property type="match status" value="1"/>
</dbReference>
<dbReference type="Proteomes" id="UP000663828">
    <property type="component" value="Unassembled WGS sequence"/>
</dbReference>
<feature type="domain" description="JmjC" evidence="2">
    <location>
        <begin position="224"/>
        <end position="335"/>
    </location>
</feature>
<dbReference type="AlphaFoldDB" id="A0A815T394"/>
<dbReference type="Pfam" id="PF13621">
    <property type="entry name" value="Cupin_8"/>
    <property type="match status" value="1"/>
</dbReference>
<gene>
    <name evidence="3" type="ORF">XAT740_LOCUS39600</name>
</gene>
<dbReference type="SUPFAM" id="SSF51197">
    <property type="entry name" value="Clavaminate synthase-like"/>
    <property type="match status" value="1"/>
</dbReference>
<dbReference type="GO" id="GO:0016706">
    <property type="term" value="F:2-oxoglutarate-dependent dioxygenase activity"/>
    <property type="evidence" value="ECO:0007669"/>
    <property type="project" value="TreeGrafter"/>
</dbReference>
<evidence type="ECO:0000313" key="4">
    <source>
        <dbReference type="Proteomes" id="UP000663828"/>
    </source>
</evidence>
<organism evidence="3 4">
    <name type="scientific">Adineta ricciae</name>
    <name type="common">Rotifer</name>
    <dbReference type="NCBI Taxonomy" id="249248"/>
    <lineage>
        <taxon>Eukaryota</taxon>
        <taxon>Metazoa</taxon>
        <taxon>Spiralia</taxon>
        <taxon>Gnathifera</taxon>
        <taxon>Rotifera</taxon>
        <taxon>Eurotatoria</taxon>
        <taxon>Bdelloidea</taxon>
        <taxon>Adinetida</taxon>
        <taxon>Adinetidae</taxon>
        <taxon>Adineta</taxon>
    </lineage>
</organism>
<evidence type="ECO:0000313" key="3">
    <source>
        <dbReference type="EMBL" id="CAF1500009.1"/>
    </source>
</evidence>
<evidence type="ECO:0000259" key="2">
    <source>
        <dbReference type="PROSITE" id="PS51184"/>
    </source>
</evidence>
<dbReference type="InterPro" id="IPR041667">
    <property type="entry name" value="Cupin_8"/>
</dbReference>
<keyword evidence="1" id="KW-0812">Transmembrane</keyword>
<dbReference type="InterPro" id="IPR050910">
    <property type="entry name" value="JMJD6_ArgDemeth/LysHydrox"/>
</dbReference>
<name>A0A815T394_ADIRI</name>
<protein>
    <recommendedName>
        <fullName evidence="2">JmjC domain-containing protein</fullName>
    </recommendedName>
</protein>
<dbReference type="InterPro" id="IPR003347">
    <property type="entry name" value="JmjC_dom"/>
</dbReference>
<accession>A0A815T394</accession>
<evidence type="ECO:0000256" key="1">
    <source>
        <dbReference type="SAM" id="Phobius"/>
    </source>
</evidence>
<dbReference type="EMBL" id="CAJNOR010004408">
    <property type="protein sequence ID" value="CAF1500009.1"/>
    <property type="molecule type" value="Genomic_DNA"/>
</dbReference>
<dbReference type="PANTHER" id="PTHR12480:SF19">
    <property type="entry name" value="CUPIN-LIKE DOMAIN-CONTAINING PROTEIN"/>
    <property type="match status" value="1"/>
</dbReference>
<keyword evidence="4" id="KW-1185">Reference proteome</keyword>
<reference evidence="3" key="1">
    <citation type="submission" date="2021-02" db="EMBL/GenBank/DDBJ databases">
        <authorList>
            <person name="Nowell W R."/>
        </authorList>
    </citation>
    <scope>NUCLEOTIDE SEQUENCE</scope>
</reference>
<keyword evidence="1" id="KW-1133">Transmembrane helix</keyword>